<keyword evidence="3" id="KW-0479">Metal-binding</keyword>
<dbReference type="InParanoid" id="G0QU68"/>
<evidence type="ECO:0000313" key="13">
    <source>
        <dbReference type="EMBL" id="EGR31249.1"/>
    </source>
</evidence>
<dbReference type="SMART" id="SM00558">
    <property type="entry name" value="JmjC"/>
    <property type="match status" value="1"/>
</dbReference>
<keyword evidence="8" id="KW-0805">Transcription regulation</keyword>
<dbReference type="AlphaFoldDB" id="G0QU68"/>
<sequence length="415" mass="49879">MNNFYYHDLQSEVKIIKPDSIKKAKALGLTSSRFKNQEMSNSTKQIIQDAKKRDRTYMDLDEWGKSKYYQTNWCKLLKENCPDQIERINFQQISTDFFIQNYEKQAKPCVITNTTNHLEVEKYWTFGQLYERYKDVKFKIGEDDKGKKIRVELKYFLEYLVHNTDDSPLYMFESAIEDIKEAKKMIEKYEVPKFFKEDIFQYIGEKKRPPYRWFLVGPERSGTTVHIDPLWTSAWNTSFQGYKRWILFKPEVPKFIVKGKKYIPEGEDDDAIQYFTKILPQLIKEEGREKLGVIEFIQNPGETVFIPGGWWHAVINVTDTIAVTQNFMSSNNYTVVWRSLREERQKLAQYAIKKFKQRVPKMYDKIIELNRKDNHLMYYEKKKLRKKNMKKMNNFLNIIQRSLLILQKKTQIFKQ</sequence>
<evidence type="ECO:0000256" key="8">
    <source>
        <dbReference type="ARBA" id="ARBA00023015"/>
    </source>
</evidence>
<evidence type="ECO:0000256" key="1">
    <source>
        <dbReference type="ARBA" id="ARBA00001954"/>
    </source>
</evidence>
<evidence type="ECO:0000256" key="9">
    <source>
        <dbReference type="ARBA" id="ARBA00023163"/>
    </source>
</evidence>
<evidence type="ECO:0000259" key="12">
    <source>
        <dbReference type="PROSITE" id="PS51184"/>
    </source>
</evidence>
<dbReference type="eggNOG" id="KOG2130">
    <property type="taxonomic scope" value="Eukaryota"/>
</dbReference>
<dbReference type="GO" id="GO:0033749">
    <property type="term" value="F:histone H4R3 demethylase activity"/>
    <property type="evidence" value="ECO:0007669"/>
    <property type="project" value="TreeGrafter"/>
</dbReference>
<dbReference type="InterPro" id="IPR050910">
    <property type="entry name" value="JMJD6_ArgDemeth/LysHydrox"/>
</dbReference>
<dbReference type="PROSITE" id="PS51184">
    <property type="entry name" value="JMJC"/>
    <property type="match status" value="1"/>
</dbReference>
<dbReference type="Proteomes" id="UP000008983">
    <property type="component" value="Unassembled WGS sequence"/>
</dbReference>
<evidence type="ECO:0000256" key="4">
    <source>
        <dbReference type="ARBA" id="ARBA00022853"/>
    </source>
</evidence>
<evidence type="ECO:0000256" key="2">
    <source>
        <dbReference type="ARBA" id="ARBA00004123"/>
    </source>
</evidence>
<dbReference type="GO" id="GO:0140680">
    <property type="term" value="F:histone H3K36me/H3K36me2 demethylase activity"/>
    <property type="evidence" value="ECO:0007669"/>
    <property type="project" value="UniProtKB-EC"/>
</dbReference>
<keyword evidence="14" id="KW-1185">Reference proteome</keyword>
<dbReference type="InterPro" id="IPR003347">
    <property type="entry name" value="JmjC_dom"/>
</dbReference>
<dbReference type="GO" id="GO:0005737">
    <property type="term" value="C:cytoplasm"/>
    <property type="evidence" value="ECO:0007669"/>
    <property type="project" value="TreeGrafter"/>
</dbReference>
<keyword evidence="6 13" id="KW-0560">Oxidoreductase</keyword>
<dbReference type="SUPFAM" id="SSF51197">
    <property type="entry name" value="Clavaminate synthase-like"/>
    <property type="match status" value="1"/>
</dbReference>
<dbReference type="EC" id="1.14.11.27" evidence="13"/>
<evidence type="ECO:0000256" key="5">
    <source>
        <dbReference type="ARBA" id="ARBA00022964"/>
    </source>
</evidence>
<dbReference type="Gene3D" id="2.60.120.650">
    <property type="entry name" value="Cupin"/>
    <property type="match status" value="1"/>
</dbReference>
<protein>
    <submittedName>
        <fullName evidence="13">Jumonji domain protein</fullName>
        <ecNumber evidence="13">1.14.11.27</ecNumber>
    </submittedName>
</protein>
<keyword evidence="4" id="KW-0156">Chromatin regulator</keyword>
<dbReference type="PANTHER" id="PTHR12480">
    <property type="entry name" value="ARGININE DEMETHYLASE AND LYSYL-HYDROXYLASE JMJD"/>
    <property type="match status" value="1"/>
</dbReference>
<keyword evidence="7" id="KW-0408">Iron</keyword>
<comment type="similarity">
    <text evidence="11">Belongs to the JMJD6 family.</text>
</comment>
<dbReference type="GO" id="GO:0005634">
    <property type="term" value="C:nucleus"/>
    <property type="evidence" value="ECO:0007669"/>
    <property type="project" value="UniProtKB-SubCell"/>
</dbReference>
<evidence type="ECO:0000256" key="11">
    <source>
        <dbReference type="ARBA" id="ARBA00038068"/>
    </source>
</evidence>
<dbReference type="OMA" id="NAWVAMR"/>
<reference evidence="13 14" key="1">
    <citation type="submission" date="2011-07" db="EMBL/GenBank/DDBJ databases">
        <authorList>
            <person name="Coyne R."/>
            <person name="Brami D."/>
            <person name="Johnson J."/>
            <person name="Hostetler J."/>
            <person name="Hannick L."/>
            <person name="Clark T."/>
            <person name="Cassidy-Hanley D."/>
            <person name="Inman J."/>
        </authorList>
    </citation>
    <scope>NUCLEOTIDE SEQUENCE [LARGE SCALE GENOMIC DNA]</scope>
    <source>
        <strain evidence="13 14">G5</strain>
    </source>
</reference>
<accession>G0QU68</accession>
<evidence type="ECO:0000256" key="3">
    <source>
        <dbReference type="ARBA" id="ARBA00022723"/>
    </source>
</evidence>
<dbReference type="OrthoDB" id="424465at2759"/>
<feature type="domain" description="JmjC" evidence="12">
    <location>
        <begin position="180"/>
        <end position="344"/>
    </location>
</feature>
<dbReference type="EMBL" id="GL983901">
    <property type="protein sequence ID" value="EGR31249.1"/>
    <property type="molecule type" value="Genomic_DNA"/>
</dbReference>
<keyword evidence="5" id="KW-0223">Dioxygenase</keyword>
<organism evidence="13 14">
    <name type="scientific">Ichthyophthirius multifiliis</name>
    <name type="common">White spot disease agent</name>
    <name type="synonym">Ich</name>
    <dbReference type="NCBI Taxonomy" id="5932"/>
    <lineage>
        <taxon>Eukaryota</taxon>
        <taxon>Sar</taxon>
        <taxon>Alveolata</taxon>
        <taxon>Ciliophora</taxon>
        <taxon>Intramacronucleata</taxon>
        <taxon>Oligohymenophorea</taxon>
        <taxon>Hymenostomatida</taxon>
        <taxon>Ophryoglenina</taxon>
        <taxon>Ichthyophthirius</taxon>
    </lineage>
</organism>
<evidence type="ECO:0000256" key="6">
    <source>
        <dbReference type="ARBA" id="ARBA00023002"/>
    </source>
</evidence>
<comment type="cofactor">
    <cofactor evidence="1">
        <name>Fe(2+)</name>
        <dbReference type="ChEBI" id="CHEBI:29033"/>
    </cofactor>
</comment>
<proteinExistence type="inferred from homology"/>
<keyword evidence="10" id="KW-0539">Nucleus</keyword>
<evidence type="ECO:0000256" key="7">
    <source>
        <dbReference type="ARBA" id="ARBA00023004"/>
    </source>
</evidence>
<keyword evidence="9" id="KW-0804">Transcription</keyword>
<name>G0QU68_ICHMU</name>
<dbReference type="GO" id="GO:0106140">
    <property type="term" value="F:P-TEFb complex binding"/>
    <property type="evidence" value="ECO:0007669"/>
    <property type="project" value="TreeGrafter"/>
</dbReference>
<dbReference type="GeneID" id="14907385"/>
<evidence type="ECO:0000313" key="14">
    <source>
        <dbReference type="Proteomes" id="UP000008983"/>
    </source>
</evidence>
<evidence type="ECO:0000256" key="10">
    <source>
        <dbReference type="ARBA" id="ARBA00023242"/>
    </source>
</evidence>
<dbReference type="GO" id="GO:0046872">
    <property type="term" value="F:metal ion binding"/>
    <property type="evidence" value="ECO:0007669"/>
    <property type="project" value="UniProtKB-KW"/>
</dbReference>
<dbReference type="Pfam" id="PF02373">
    <property type="entry name" value="JmjC"/>
    <property type="match status" value="1"/>
</dbReference>
<dbReference type="STRING" id="857967.G0QU68"/>
<dbReference type="PANTHER" id="PTHR12480:SF32">
    <property type="entry name" value="BIFUNCTIONAL ARGININE DEMETHYLASE AND LYSYL-HYDROXYLASE JMJD6"/>
    <property type="match status" value="1"/>
</dbReference>
<gene>
    <name evidence="13" type="ORF">IMG5_115090</name>
</gene>
<dbReference type="RefSeq" id="XP_004034735.1">
    <property type="nucleotide sequence ID" value="XM_004034687.1"/>
</dbReference>
<comment type="subcellular location">
    <subcellularLocation>
        <location evidence="2">Nucleus</location>
    </subcellularLocation>
</comment>